<reference evidence="1 2" key="1">
    <citation type="submission" date="2019-08" db="EMBL/GenBank/DDBJ databases">
        <authorList>
            <person name="Liang Q."/>
        </authorList>
    </citation>
    <scope>NUCLEOTIDE SEQUENCE [LARGE SCALE GENOMIC DNA]</scope>
    <source>
        <strain evidence="1 2">V1718</strain>
    </source>
</reference>
<name>A0A5B8XWH1_9DELT</name>
<proteinExistence type="predicted"/>
<evidence type="ECO:0000313" key="1">
    <source>
        <dbReference type="EMBL" id="QED28453.1"/>
    </source>
</evidence>
<dbReference type="RefSeq" id="WP_146960891.1">
    <property type="nucleotide sequence ID" value="NZ_CP042467.1"/>
</dbReference>
<accession>A0A5B8XWH1</accession>
<organism evidence="1 2">
    <name type="scientific">Microvenator marinus</name>
    <dbReference type="NCBI Taxonomy" id="2600177"/>
    <lineage>
        <taxon>Bacteria</taxon>
        <taxon>Deltaproteobacteria</taxon>
        <taxon>Bradymonadales</taxon>
        <taxon>Microvenatoraceae</taxon>
        <taxon>Microvenator</taxon>
    </lineage>
</organism>
<dbReference type="Proteomes" id="UP000321595">
    <property type="component" value="Chromosome"/>
</dbReference>
<dbReference type="AlphaFoldDB" id="A0A5B8XWH1"/>
<evidence type="ECO:0000313" key="2">
    <source>
        <dbReference type="Proteomes" id="UP000321595"/>
    </source>
</evidence>
<sequence>MKFTPDGEPIITLWPEDSTPYSRISRYLLPVPKDEWTPFLKHVRELHRKRNPKVESKELYKALSSFMSAVYRYLAQSETEDLFERKEDERLKAMIHDIYDAIYEEGGNKSFLARRLADAHPDRMQRVLLRVFIGCDIFTVVCEEFLSDGESGFPH</sequence>
<gene>
    <name evidence="1" type="ORF">FRD01_14655</name>
</gene>
<protein>
    <submittedName>
        <fullName evidence="1">Uncharacterized protein</fullName>
    </submittedName>
</protein>
<dbReference type="KEGG" id="bbae:FRD01_14655"/>
<dbReference type="EMBL" id="CP042467">
    <property type="protein sequence ID" value="QED28453.1"/>
    <property type="molecule type" value="Genomic_DNA"/>
</dbReference>
<keyword evidence="2" id="KW-1185">Reference proteome</keyword>